<dbReference type="AlphaFoldDB" id="A0A2M7R656"/>
<name>A0A2M7R656_9BACT</name>
<organism evidence="2 3">
    <name type="scientific">Candidatus Nealsonbacteria bacterium CG_4_10_14_0_8_um_filter_37_14</name>
    <dbReference type="NCBI Taxonomy" id="1974684"/>
    <lineage>
        <taxon>Bacteria</taxon>
        <taxon>Candidatus Nealsoniibacteriota</taxon>
    </lineage>
</organism>
<evidence type="ECO:0000259" key="1">
    <source>
        <dbReference type="Pfam" id="PF13649"/>
    </source>
</evidence>
<comment type="caution">
    <text evidence="2">The sequence shown here is derived from an EMBL/GenBank/DDBJ whole genome shotgun (WGS) entry which is preliminary data.</text>
</comment>
<gene>
    <name evidence="2" type="ORF">COY73_03735</name>
</gene>
<dbReference type="EMBL" id="PFLW01000088">
    <property type="protein sequence ID" value="PIY88473.1"/>
    <property type="molecule type" value="Genomic_DNA"/>
</dbReference>
<dbReference type="SUPFAM" id="SSF53335">
    <property type="entry name" value="S-adenosyl-L-methionine-dependent methyltransferases"/>
    <property type="match status" value="1"/>
</dbReference>
<protein>
    <recommendedName>
        <fullName evidence="1">Methyltransferase domain-containing protein</fullName>
    </recommendedName>
</protein>
<feature type="domain" description="Methyltransferase" evidence="1">
    <location>
        <begin position="56"/>
        <end position="151"/>
    </location>
</feature>
<dbReference type="Proteomes" id="UP000230767">
    <property type="component" value="Unassembled WGS sequence"/>
</dbReference>
<dbReference type="PANTHER" id="PTHR44068">
    <property type="entry name" value="ZGC:194242"/>
    <property type="match status" value="1"/>
</dbReference>
<dbReference type="InterPro" id="IPR029063">
    <property type="entry name" value="SAM-dependent_MTases_sf"/>
</dbReference>
<dbReference type="Pfam" id="PF13649">
    <property type="entry name" value="Methyltransf_25"/>
    <property type="match status" value="1"/>
</dbReference>
<proteinExistence type="predicted"/>
<dbReference type="InterPro" id="IPR050447">
    <property type="entry name" value="Erg6_SMT_methyltransf"/>
</dbReference>
<evidence type="ECO:0000313" key="2">
    <source>
        <dbReference type="EMBL" id="PIY88473.1"/>
    </source>
</evidence>
<reference evidence="3" key="1">
    <citation type="submission" date="2017-09" db="EMBL/GenBank/DDBJ databases">
        <title>Depth-based differentiation of microbial function through sediment-hosted aquifers and enrichment of novel symbionts in the deep terrestrial subsurface.</title>
        <authorList>
            <person name="Probst A.J."/>
            <person name="Ladd B."/>
            <person name="Jarett J.K."/>
            <person name="Geller-Mcgrath D.E."/>
            <person name="Sieber C.M.K."/>
            <person name="Emerson J.B."/>
            <person name="Anantharaman K."/>
            <person name="Thomas B.C."/>
            <person name="Malmstrom R."/>
            <person name="Stieglmeier M."/>
            <person name="Klingl A."/>
            <person name="Woyke T."/>
            <person name="Ryan C.M."/>
            <person name="Banfield J.F."/>
        </authorList>
    </citation>
    <scope>NUCLEOTIDE SEQUENCE [LARGE SCALE GENOMIC DNA]</scope>
</reference>
<dbReference type="InterPro" id="IPR041698">
    <property type="entry name" value="Methyltransf_25"/>
</dbReference>
<dbReference type="PANTHER" id="PTHR44068:SF11">
    <property type="entry name" value="GERANYL DIPHOSPHATE 2-C-METHYLTRANSFERASE"/>
    <property type="match status" value="1"/>
</dbReference>
<dbReference type="Gene3D" id="3.40.50.150">
    <property type="entry name" value="Vaccinia Virus protein VP39"/>
    <property type="match status" value="1"/>
</dbReference>
<evidence type="ECO:0000313" key="3">
    <source>
        <dbReference type="Proteomes" id="UP000230767"/>
    </source>
</evidence>
<accession>A0A2M7R656</accession>
<dbReference type="CDD" id="cd02440">
    <property type="entry name" value="AdoMet_MTases"/>
    <property type="match status" value="1"/>
</dbReference>
<sequence length="262" mass="30784">MFKDKKIKDFDWEKEFNRNYSVESFQEVRYYWWKDCYNQIGKFVLQNIPLNNNSEILECGCGSGNSSLRLASLVKKITLLDSSDNALKCAKKLADYYRVKNAEFIKGDVFHMFFENNRFDFCWNIGLIEHYNFEQAKEIVKEMLRVTKSTGWMLLGVPNFKSLAIIKAKLLSHGLLRPLTFWIKGYRLGEEKKYNLDSLKRLIRIASEESGIKIEQTSFDYIGSVLPVETPAFIFKKIDKFFSRFFSRFSFLILVAVKINKP</sequence>